<comment type="caution">
    <text evidence="2">The sequence shown here is derived from an EMBL/GenBank/DDBJ whole genome shotgun (WGS) entry which is preliminary data.</text>
</comment>
<feature type="domain" description="MULE transposase" evidence="1">
    <location>
        <begin position="221"/>
        <end position="314"/>
    </location>
</feature>
<dbReference type="PANTHER" id="PTHR31569:SF4">
    <property type="entry name" value="SWIM-TYPE DOMAIN-CONTAINING PROTEIN"/>
    <property type="match status" value="1"/>
</dbReference>
<protein>
    <submittedName>
        <fullName evidence="2">Protein FAR1-RELATED SEQUENCE 6</fullName>
    </submittedName>
</protein>
<gene>
    <name evidence="2" type="ORF">LUZ62_083682</name>
</gene>
<dbReference type="EMBL" id="JAMFTS010000005">
    <property type="protein sequence ID" value="KAJ4749277.1"/>
    <property type="molecule type" value="Genomic_DNA"/>
</dbReference>
<evidence type="ECO:0000259" key="1">
    <source>
        <dbReference type="Pfam" id="PF10551"/>
    </source>
</evidence>
<dbReference type="InterPro" id="IPR052579">
    <property type="entry name" value="Zinc_finger_SWIM"/>
</dbReference>
<evidence type="ECO:0000313" key="2">
    <source>
        <dbReference type="EMBL" id="KAJ4749277.1"/>
    </source>
</evidence>
<reference evidence="2" key="1">
    <citation type="submission" date="2022-08" db="EMBL/GenBank/DDBJ databases">
        <authorList>
            <person name="Marques A."/>
        </authorList>
    </citation>
    <scope>NUCLEOTIDE SEQUENCE</scope>
    <source>
        <strain evidence="2">RhyPub2mFocal</strain>
        <tissue evidence="2">Leaves</tissue>
    </source>
</reference>
<sequence length="659" mass="76735">MNPSTEEQLVSMKFETRDELLDCVRAFYSKRGYILSILRSKAEKSVVLRCDRGGNYRNTHKIAEDQRKKFTSSRLANCPFQLYGKKNEEGTWTIEIRNNEHNHGPSTDISAHCSLRQLTADQLESVEHMSNCGVRPKQILASLRHDDPDTRVIARTIYNAKKKIQKNNLQGKSAIQRLFEELGTGMFKFNILRDEEDHITHLFVADPRSILLTRTFPNIFIMDCTYKTNRYKMPLLNIVGITSFNTSFFSAFVFLKKERTEDYIWALKMFKEILGEVNQPLVIITDRELALVNAIRDVFPSTTNIICIWHINKNIVAKCKMYFQTKEDWETFSSDWQKVVYSSTEGEYIANWHEFETTYKEKNEALVYIKETWLPLKEKFVSAWTDVHLHLGNRASSRVEGAHSKLKKYLEVSTGNLQIVKKKICLAIDNEFNEITVQLAREKTQVPHACDIPYFKNLIYRISLFAFKELHEQYMMAKNGTMHPICTGQFTATMGIPCAHKMKNWKTGSLSLDQVHPHWRIDTRELNNFHSNLGADHDDQIENIIDDFRREYHKWPLDKKKRAKEIIQQMTIQPDVLFEPTIPSRENRFQVAKKRRAKNSTRRDPSQFEVVEARWQSNSSNGVTHASQMHQDTNIAAAEFEVPTTVSDNGVIDWIDLNM</sequence>
<dbReference type="GO" id="GO:0010106">
    <property type="term" value="P:cellular response to iron ion starvation"/>
    <property type="evidence" value="ECO:0007669"/>
    <property type="project" value="InterPro"/>
</dbReference>
<dbReference type="Pfam" id="PF10551">
    <property type="entry name" value="MULE"/>
    <property type="match status" value="1"/>
</dbReference>
<dbReference type="Pfam" id="PF08731">
    <property type="entry name" value="AFT"/>
    <property type="match status" value="1"/>
</dbReference>
<dbReference type="GO" id="GO:0045944">
    <property type="term" value="P:positive regulation of transcription by RNA polymerase II"/>
    <property type="evidence" value="ECO:0007669"/>
    <property type="project" value="InterPro"/>
</dbReference>
<dbReference type="AlphaFoldDB" id="A0AAV8C3X8"/>
<evidence type="ECO:0000313" key="3">
    <source>
        <dbReference type="Proteomes" id="UP001140206"/>
    </source>
</evidence>
<keyword evidence="3" id="KW-1185">Reference proteome</keyword>
<proteinExistence type="predicted"/>
<dbReference type="GO" id="GO:0000981">
    <property type="term" value="F:DNA-binding transcription factor activity, RNA polymerase II-specific"/>
    <property type="evidence" value="ECO:0007669"/>
    <property type="project" value="InterPro"/>
</dbReference>
<organism evidence="2 3">
    <name type="scientific">Rhynchospora pubera</name>
    <dbReference type="NCBI Taxonomy" id="906938"/>
    <lineage>
        <taxon>Eukaryota</taxon>
        <taxon>Viridiplantae</taxon>
        <taxon>Streptophyta</taxon>
        <taxon>Embryophyta</taxon>
        <taxon>Tracheophyta</taxon>
        <taxon>Spermatophyta</taxon>
        <taxon>Magnoliopsida</taxon>
        <taxon>Liliopsida</taxon>
        <taxon>Poales</taxon>
        <taxon>Cyperaceae</taxon>
        <taxon>Cyperoideae</taxon>
        <taxon>Rhynchosporeae</taxon>
        <taxon>Rhynchospora</taxon>
    </lineage>
</organism>
<dbReference type="PANTHER" id="PTHR31569">
    <property type="entry name" value="SWIM-TYPE DOMAIN-CONTAINING PROTEIN"/>
    <property type="match status" value="1"/>
</dbReference>
<dbReference type="Proteomes" id="UP001140206">
    <property type="component" value="Chromosome 5"/>
</dbReference>
<dbReference type="InterPro" id="IPR014842">
    <property type="entry name" value="AFT"/>
</dbReference>
<dbReference type="InterPro" id="IPR018289">
    <property type="entry name" value="MULE_transposase_dom"/>
</dbReference>
<name>A0AAV8C3X8_9POAL</name>
<accession>A0AAV8C3X8</accession>